<keyword evidence="6" id="KW-0067">ATP-binding</keyword>
<evidence type="ECO:0000256" key="3">
    <source>
        <dbReference type="ARBA" id="ARBA00022598"/>
    </source>
</evidence>
<comment type="caution">
    <text evidence="11">The sequence shown here is derived from an EMBL/GenBank/DDBJ whole genome shotgun (WGS) entry which is preliminary data.</text>
</comment>
<comment type="catalytic activity">
    <reaction evidence="7 9">
        <text>L-cysteine + L-glutamate + ATP = gamma-L-glutamyl-L-cysteine + ADP + phosphate + H(+)</text>
        <dbReference type="Rhea" id="RHEA:13285"/>
        <dbReference type="ChEBI" id="CHEBI:15378"/>
        <dbReference type="ChEBI" id="CHEBI:29985"/>
        <dbReference type="ChEBI" id="CHEBI:30616"/>
        <dbReference type="ChEBI" id="CHEBI:35235"/>
        <dbReference type="ChEBI" id="CHEBI:43474"/>
        <dbReference type="ChEBI" id="CHEBI:58173"/>
        <dbReference type="ChEBI" id="CHEBI:456216"/>
        <dbReference type="EC" id="6.3.2.2"/>
    </reaction>
</comment>
<dbReference type="UniPathway" id="UPA00142">
    <property type="reaction ID" value="UER00209"/>
</dbReference>
<dbReference type="GO" id="GO:0004357">
    <property type="term" value="F:glutamate-cysteine ligase activity"/>
    <property type="evidence" value="ECO:0007669"/>
    <property type="project" value="UniProtKB-EC"/>
</dbReference>
<evidence type="ECO:0000256" key="2">
    <source>
        <dbReference type="ARBA" id="ARBA00012220"/>
    </source>
</evidence>
<dbReference type="AlphaFoldDB" id="A0A401FNW8"/>
<evidence type="ECO:0000256" key="7">
    <source>
        <dbReference type="ARBA" id="ARBA00048819"/>
    </source>
</evidence>
<evidence type="ECO:0000313" key="12">
    <source>
        <dbReference type="Proteomes" id="UP000286974"/>
    </source>
</evidence>
<sequence length="310" mass="35695">MHRYFLTYFLGASPIAEKGFFKQTPPELIHPVRSIRNSHLGYVNRPQDDVNVTVYSSLKHYVKMISNGITKKHLYSPSEFYGPVRLRGQESYLDYPSQGIEYLEFRVFDINPFEPNGISSETLIFLKTYLLSLFVNTVEPQNMRSALKKSFDDNDRVALESPDKKSCMEAEMRKLVTDLNKTVTMLDASDQVFQVIQRISRMIDHPELTPSGRLSQLMVNNSLQKFGSQQALKFKQTRANQPTVLPALADYSNGVQQLIKLLIEIGVKYKLISKNKLQVSFENHKYEIDLSSVTEANFENQTRTMFPQLF</sequence>
<dbReference type="EMBL" id="BEXA01000006">
    <property type="protein sequence ID" value="GAY74043.1"/>
    <property type="molecule type" value="Genomic_DNA"/>
</dbReference>
<evidence type="ECO:0000259" key="10">
    <source>
        <dbReference type="Pfam" id="PF04262"/>
    </source>
</evidence>
<keyword evidence="12" id="KW-1185">Reference proteome</keyword>
<dbReference type="GO" id="GO:0005829">
    <property type="term" value="C:cytosol"/>
    <property type="evidence" value="ECO:0007669"/>
    <property type="project" value="TreeGrafter"/>
</dbReference>
<dbReference type="InterPro" id="IPR007370">
    <property type="entry name" value="Glu_cys_ligase"/>
</dbReference>
<dbReference type="PANTHER" id="PTHR38761:SF1">
    <property type="entry name" value="GLUTAMATE--CYSTEINE LIGASE"/>
    <property type="match status" value="1"/>
</dbReference>
<evidence type="ECO:0000256" key="1">
    <source>
        <dbReference type="ARBA" id="ARBA00005006"/>
    </source>
</evidence>
<protein>
    <recommendedName>
        <fullName evidence="2 9">Glutamate--cysteine ligase</fullName>
        <ecNumber evidence="2 9">6.3.2.2</ecNumber>
    </recommendedName>
</protein>
<accession>A0A401FNW8</accession>
<dbReference type="SUPFAM" id="SSF55931">
    <property type="entry name" value="Glutamine synthetase/guanido kinase"/>
    <property type="match status" value="1"/>
</dbReference>
<keyword evidence="3 8" id="KW-0436">Ligase</keyword>
<evidence type="ECO:0000313" key="11">
    <source>
        <dbReference type="EMBL" id="GAY74043.1"/>
    </source>
</evidence>
<feature type="domain" description="Glutamate--cysteine ligase" evidence="10">
    <location>
        <begin position="3"/>
        <end position="140"/>
    </location>
</feature>
<comment type="pathway">
    <text evidence="1 9">Sulfur metabolism; glutathione biosynthesis; glutathione from L-cysteine and L-glutamate: step 1/2.</text>
</comment>
<dbReference type="Pfam" id="PF04262">
    <property type="entry name" value="Glu_cys_ligase"/>
    <property type="match status" value="1"/>
</dbReference>
<dbReference type="InterPro" id="IPR014746">
    <property type="entry name" value="Gln_synth/guanido_kin_cat_dom"/>
</dbReference>
<dbReference type="Proteomes" id="UP000286974">
    <property type="component" value="Unassembled WGS sequence"/>
</dbReference>
<name>A0A401FNW8_9LACO</name>
<dbReference type="InterPro" id="IPR006334">
    <property type="entry name" value="Glut_cys_ligase"/>
</dbReference>
<dbReference type="GO" id="GO:0005524">
    <property type="term" value="F:ATP binding"/>
    <property type="evidence" value="ECO:0007669"/>
    <property type="project" value="UniProtKB-KW"/>
</dbReference>
<gene>
    <name evidence="11" type="ORF">NBRC111893_2189</name>
</gene>
<dbReference type="EC" id="6.3.2.2" evidence="2 9"/>
<evidence type="ECO:0000256" key="6">
    <source>
        <dbReference type="ARBA" id="ARBA00022840"/>
    </source>
</evidence>
<dbReference type="Gene3D" id="3.30.590.20">
    <property type="match status" value="1"/>
</dbReference>
<keyword evidence="4 8" id="KW-0317">Glutathione biosynthesis</keyword>
<evidence type="ECO:0000256" key="5">
    <source>
        <dbReference type="ARBA" id="ARBA00022741"/>
    </source>
</evidence>
<evidence type="ECO:0000256" key="8">
    <source>
        <dbReference type="RuleBase" id="RU003544"/>
    </source>
</evidence>
<evidence type="ECO:0000256" key="9">
    <source>
        <dbReference type="RuleBase" id="RU004391"/>
    </source>
</evidence>
<proteinExistence type="inferred from homology"/>
<dbReference type="GO" id="GO:0046872">
    <property type="term" value="F:metal ion binding"/>
    <property type="evidence" value="ECO:0007669"/>
    <property type="project" value="TreeGrafter"/>
</dbReference>
<keyword evidence="5" id="KW-0547">Nucleotide-binding</keyword>
<comment type="similarity">
    <text evidence="8">Belongs to the glutamate--cysteine ligase type 1 family.</text>
</comment>
<reference evidence="11 12" key="1">
    <citation type="submission" date="2017-11" db="EMBL/GenBank/DDBJ databases">
        <title>Draft Genome Sequence of Lactobacillus curieae NBRC 111893 isolated from Koso, a Japanese sugar-Vegetable Fermented Beverage.</title>
        <authorList>
            <person name="Chiou T.Y."/>
            <person name="Oshima K."/>
            <person name="Suda W."/>
            <person name="Hattori M."/>
            <person name="Takahashi T."/>
        </authorList>
    </citation>
    <scope>NUCLEOTIDE SEQUENCE [LARGE SCALE GENOMIC DNA]</scope>
    <source>
        <strain evidence="11 12">NBRC111893</strain>
    </source>
</reference>
<organism evidence="11 12">
    <name type="scientific">Lentilactobacillus kosonis</name>
    <dbReference type="NCBI Taxonomy" id="2810561"/>
    <lineage>
        <taxon>Bacteria</taxon>
        <taxon>Bacillati</taxon>
        <taxon>Bacillota</taxon>
        <taxon>Bacilli</taxon>
        <taxon>Lactobacillales</taxon>
        <taxon>Lactobacillaceae</taxon>
        <taxon>Lentilactobacillus</taxon>
    </lineage>
</organism>
<dbReference type="GO" id="GO:0006750">
    <property type="term" value="P:glutathione biosynthetic process"/>
    <property type="evidence" value="ECO:0007669"/>
    <property type="project" value="UniProtKB-UniPathway"/>
</dbReference>
<dbReference type="PANTHER" id="PTHR38761">
    <property type="entry name" value="GLUTAMATE--CYSTEINE LIGASE"/>
    <property type="match status" value="1"/>
</dbReference>
<dbReference type="OrthoDB" id="9803907at2"/>
<evidence type="ECO:0000256" key="4">
    <source>
        <dbReference type="ARBA" id="ARBA00022684"/>
    </source>
</evidence>